<evidence type="ECO:0000256" key="8">
    <source>
        <dbReference type="ARBA" id="ARBA00031400"/>
    </source>
</evidence>
<evidence type="ECO:0000313" key="14">
    <source>
        <dbReference type="EMBL" id="SHE66552.1"/>
    </source>
</evidence>
<name>A0A1M4VC84_9ACTN</name>
<comment type="subcellular location">
    <subcellularLocation>
        <location evidence="1 11">Cell membrane</location>
        <topology evidence="1 11">Multi-pass membrane protein</topology>
    </subcellularLocation>
</comment>
<feature type="transmembrane region" description="Helical" evidence="12">
    <location>
        <begin position="137"/>
        <end position="158"/>
    </location>
</feature>
<accession>A0A1M4VC84</accession>
<feature type="transmembrane region" description="Helical" evidence="12">
    <location>
        <begin position="178"/>
        <end position="197"/>
    </location>
</feature>
<evidence type="ECO:0000256" key="9">
    <source>
        <dbReference type="ARBA" id="ARBA00031625"/>
    </source>
</evidence>
<evidence type="ECO:0000313" key="15">
    <source>
        <dbReference type="Proteomes" id="UP000184295"/>
    </source>
</evidence>
<feature type="domain" description="Heme-copper oxidase subunit III family profile" evidence="13">
    <location>
        <begin position="23"/>
        <end position="198"/>
    </location>
</feature>
<keyword evidence="4" id="KW-1003">Cell membrane</keyword>
<evidence type="ECO:0000256" key="6">
    <source>
        <dbReference type="ARBA" id="ARBA00022989"/>
    </source>
</evidence>
<dbReference type="InterPro" id="IPR013833">
    <property type="entry name" value="Cyt_c_oxidase_su3_a-hlx"/>
</dbReference>
<dbReference type="InterPro" id="IPR024791">
    <property type="entry name" value="Cyt_c/ubiquinol_Oxase_su3"/>
</dbReference>
<dbReference type="FunFam" id="1.20.120.80:FF:000001">
    <property type="entry name" value="Cytochrome (Ubi)quinol oxidase subunit III"/>
    <property type="match status" value="1"/>
</dbReference>
<comment type="catalytic activity">
    <reaction evidence="10">
        <text>4 Fe(II)-[cytochrome c] + O2 + 8 H(+)(in) = 4 Fe(III)-[cytochrome c] + 2 H2O + 4 H(+)(out)</text>
        <dbReference type="Rhea" id="RHEA:11436"/>
        <dbReference type="Rhea" id="RHEA-COMP:10350"/>
        <dbReference type="Rhea" id="RHEA-COMP:14399"/>
        <dbReference type="ChEBI" id="CHEBI:15377"/>
        <dbReference type="ChEBI" id="CHEBI:15378"/>
        <dbReference type="ChEBI" id="CHEBI:15379"/>
        <dbReference type="ChEBI" id="CHEBI:29033"/>
        <dbReference type="ChEBI" id="CHEBI:29034"/>
        <dbReference type="EC" id="7.1.1.9"/>
    </reaction>
</comment>
<keyword evidence="15" id="KW-1185">Reference proteome</keyword>
<dbReference type="STRING" id="1121881.SAMN02745225_01274"/>
<evidence type="ECO:0000256" key="3">
    <source>
        <dbReference type="ARBA" id="ARBA00012949"/>
    </source>
</evidence>
<reference evidence="15" key="1">
    <citation type="submission" date="2016-11" db="EMBL/GenBank/DDBJ databases">
        <authorList>
            <person name="Varghese N."/>
            <person name="Submissions S."/>
        </authorList>
    </citation>
    <scope>NUCLEOTIDE SEQUENCE [LARGE SCALE GENOMIC DNA]</scope>
    <source>
        <strain evidence="15">DSM 19514</strain>
    </source>
</reference>
<dbReference type="EMBL" id="FQUL01000015">
    <property type="protein sequence ID" value="SHE66552.1"/>
    <property type="molecule type" value="Genomic_DNA"/>
</dbReference>
<keyword evidence="5 11" id="KW-0812">Transmembrane</keyword>
<evidence type="ECO:0000256" key="1">
    <source>
        <dbReference type="ARBA" id="ARBA00004651"/>
    </source>
</evidence>
<dbReference type="Pfam" id="PF00510">
    <property type="entry name" value="COX3"/>
    <property type="match status" value="1"/>
</dbReference>
<dbReference type="RefSeq" id="WP_072790112.1">
    <property type="nucleotide sequence ID" value="NZ_FQUL01000015.1"/>
</dbReference>
<dbReference type="SUPFAM" id="SSF81452">
    <property type="entry name" value="Cytochrome c oxidase subunit III-like"/>
    <property type="match status" value="1"/>
</dbReference>
<dbReference type="Proteomes" id="UP000184295">
    <property type="component" value="Unassembled WGS sequence"/>
</dbReference>
<evidence type="ECO:0000256" key="10">
    <source>
        <dbReference type="ARBA" id="ARBA00047816"/>
    </source>
</evidence>
<evidence type="ECO:0000256" key="12">
    <source>
        <dbReference type="SAM" id="Phobius"/>
    </source>
</evidence>
<evidence type="ECO:0000256" key="11">
    <source>
        <dbReference type="RuleBase" id="RU003376"/>
    </source>
</evidence>
<protein>
    <recommendedName>
        <fullName evidence="3">cytochrome-c oxidase</fullName>
        <ecNumber evidence="3">7.1.1.9</ecNumber>
    </recommendedName>
    <alternativeName>
        <fullName evidence="8">Cytochrome aa3 subunit 3</fullName>
    </alternativeName>
    <alternativeName>
        <fullName evidence="9">Cytochrome c oxidase polypeptide III</fullName>
    </alternativeName>
</protein>
<dbReference type="Gene3D" id="1.20.120.80">
    <property type="entry name" value="Cytochrome c oxidase, subunit III, four-helix bundle"/>
    <property type="match status" value="1"/>
</dbReference>
<evidence type="ECO:0000256" key="4">
    <source>
        <dbReference type="ARBA" id="ARBA00022475"/>
    </source>
</evidence>
<dbReference type="OrthoDB" id="9810850at2"/>
<feature type="transmembrane region" description="Helical" evidence="12">
    <location>
        <begin position="21"/>
        <end position="48"/>
    </location>
</feature>
<organism evidence="14 15">
    <name type="scientific">Ferrithrix thermotolerans DSM 19514</name>
    <dbReference type="NCBI Taxonomy" id="1121881"/>
    <lineage>
        <taxon>Bacteria</taxon>
        <taxon>Bacillati</taxon>
        <taxon>Actinomycetota</taxon>
        <taxon>Acidimicrobiia</taxon>
        <taxon>Acidimicrobiales</taxon>
        <taxon>Acidimicrobiaceae</taxon>
        <taxon>Ferrithrix</taxon>
    </lineage>
</organism>
<dbReference type="InterPro" id="IPR000298">
    <property type="entry name" value="Cyt_c_oxidase-like_su3"/>
</dbReference>
<proteinExistence type="inferred from homology"/>
<gene>
    <name evidence="14" type="ORF">SAMN02745225_01274</name>
</gene>
<evidence type="ECO:0000256" key="2">
    <source>
        <dbReference type="ARBA" id="ARBA00010581"/>
    </source>
</evidence>
<keyword evidence="6 12" id="KW-1133">Transmembrane helix</keyword>
<comment type="similarity">
    <text evidence="2 11">Belongs to the cytochrome c oxidase subunit 3 family.</text>
</comment>
<dbReference type="GO" id="GO:0019646">
    <property type="term" value="P:aerobic electron transport chain"/>
    <property type="evidence" value="ECO:0007669"/>
    <property type="project" value="InterPro"/>
</dbReference>
<dbReference type="GO" id="GO:0005886">
    <property type="term" value="C:plasma membrane"/>
    <property type="evidence" value="ECO:0007669"/>
    <property type="project" value="UniProtKB-SubCell"/>
</dbReference>
<dbReference type="GO" id="GO:0004129">
    <property type="term" value="F:cytochrome-c oxidase activity"/>
    <property type="evidence" value="ECO:0007669"/>
    <property type="project" value="UniProtKB-EC"/>
</dbReference>
<keyword evidence="7 12" id="KW-0472">Membrane</keyword>
<dbReference type="InterPro" id="IPR035973">
    <property type="entry name" value="Cyt_c_oxidase_su3-like_sf"/>
</dbReference>
<dbReference type="EC" id="7.1.1.9" evidence="3"/>
<evidence type="ECO:0000256" key="7">
    <source>
        <dbReference type="ARBA" id="ARBA00023136"/>
    </source>
</evidence>
<dbReference type="PROSITE" id="PS50253">
    <property type="entry name" value="COX3"/>
    <property type="match status" value="1"/>
</dbReference>
<dbReference type="CDD" id="cd00386">
    <property type="entry name" value="Heme_Cu_Oxidase_III_like"/>
    <property type="match status" value="1"/>
</dbReference>
<feature type="transmembrane region" description="Helical" evidence="12">
    <location>
        <begin position="99"/>
        <end position="117"/>
    </location>
</feature>
<dbReference type="AlphaFoldDB" id="A0A1M4VC84"/>
<dbReference type="PANTHER" id="PTHR11403">
    <property type="entry name" value="CYTOCHROME C OXIDASE SUBUNIT III"/>
    <property type="match status" value="1"/>
</dbReference>
<dbReference type="PANTHER" id="PTHR11403:SF2">
    <property type="entry name" value="CYTOCHROME BO(3) UBIQUINOL OXIDASE SUBUNIT 3"/>
    <property type="match status" value="1"/>
</dbReference>
<feature type="transmembrane region" description="Helical" evidence="12">
    <location>
        <begin position="68"/>
        <end position="87"/>
    </location>
</feature>
<evidence type="ECO:0000256" key="5">
    <source>
        <dbReference type="ARBA" id="ARBA00022692"/>
    </source>
</evidence>
<sequence length="198" mass="21992">MAQAVVAARSGREPIRFNKPTILGVGTMVWLGSEMMFFSGLFAAYFTIRAHDGKPWPPAGIHLDVVQAGIFTAILVMSSVTMQKAVFEAEHNRLRSAKWWIVLTIVMGASFVANQAVEWHKFTFGPQTNAYGSLFYLMSGLHGLHVILGLVAMGFLLLRMAGRAKDPGRLAAIQSVSYYWHFVDVVWVALYACLFLLH</sequence>
<evidence type="ECO:0000259" key="13">
    <source>
        <dbReference type="PROSITE" id="PS50253"/>
    </source>
</evidence>